<comment type="caution">
    <text evidence="1">The sequence shown here is derived from an EMBL/GenBank/DDBJ whole genome shotgun (WGS) entry which is preliminary data.</text>
</comment>
<name>A0A645AM65_9ZZZZ</name>
<dbReference type="SUPFAM" id="SSF101478">
    <property type="entry name" value="ADP-ribosylglycohydrolase"/>
    <property type="match status" value="1"/>
</dbReference>
<evidence type="ECO:0008006" key="2">
    <source>
        <dbReference type="Google" id="ProtNLM"/>
    </source>
</evidence>
<dbReference type="AlphaFoldDB" id="A0A645AM65"/>
<dbReference type="InterPro" id="IPR005502">
    <property type="entry name" value="Ribosyl_crysJ1"/>
</dbReference>
<dbReference type="Pfam" id="PF03747">
    <property type="entry name" value="ADP_ribosyl_GH"/>
    <property type="match status" value="1"/>
</dbReference>
<sequence length="129" mass="14718">MYMVLDFAYKACLESSDYRVALDLCEKRFIEYNWVHTYYNLAAEVVAIYHAGNSFEKAMTILIMAGQDNDCTAGPVGHAYGVMLGLEGIPDRFIEPLQDRLDTYVRTMETQSITSLSKKTTDAIMRHWS</sequence>
<evidence type="ECO:0000313" key="1">
    <source>
        <dbReference type="EMBL" id="MPM54006.1"/>
    </source>
</evidence>
<gene>
    <name evidence="1" type="ORF">SDC9_100778</name>
</gene>
<dbReference type="EMBL" id="VSSQ01014606">
    <property type="protein sequence ID" value="MPM54006.1"/>
    <property type="molecule type" value="Genomic_DNA"/>
</dbReference>
<dbReference type="Gene3D" id="1.10.4080.10">
    <property type="entry name" value="ADP-ribosylation/Crystallin J1"/>
    <property type="match status" value="1"/>
</dbReference>
<proteinExistence type="predicted"/>
<accession>A0A645AM65</accession>
<reference evidence="1" key="1">
    <citation type="submission" date="2019-08" db="EMBL/GenBank/DDBJ databases">
        <authorList>
            <person name="Kucharzyk K."/>
            <person name="Murdoch R.W."/>
            <person name="Higgins S."/>
            <person name="Loffler F."/>
        </authorList>
    </citation>
    <scope>NUCLEOTIDE SEQUENCE</scope>
</reference>
<protein>
    <recommendedName>
        <fullName evidence="2">ADP-ribosylglycohydrolase</fullName>
    </recommendedName>
</protein>
<dbReference type="InterPro" id="IPR036705">
    <property type="entry name" value="Ribosyl_crysJ1_sf"/>
</dbReference>
<organism evidence="1">
    <name type="scientific">bioreactor metagenome</name>
    <dbReference type="NCBI Taxonomy" id="1076179"/>
    <lineage>
        <taxon>unclassified sequences</taxon>
        <taxon>metagenomes</taxon>
        <taxon>ecological metagenomes</taxon>
    </lineage>
</organism>